<dbReference type="InterPro" id="IPR013986">
    <property type="entry name" value="DExx_box_DNA_helicase_dom_sf"/>
</dbReference>
<evidence type="ECO:0000256" key="4">
    <source>
        <dbReference type="ARBA" id="ARBA00022806"/>
    </source>
</evidence>
<dbReference type="PANTHER" id="PTHR11070:SF2">
    <property type="entry name" value="ATP-DEPENDENT DNA HELICASE SRS2"/>
    <property type="match status" value="1"/>
</dbReference>
<feature type="domain" description="UvrD-like helicase C-terminal" evidence="13">
    <location>
        <begin position="276"/>
        <end position="558"/>
    </location>
</feature>
<dbReference type="PANTHER" id="PTHR11070">
    <property type="entry name" value="UVRD / RECB / PCRA DNA HELICASE FAMILY MEMBER"/>
    <property type="match status" value="1"/>
</dbReference>
<keyword evidence="4 14" id="KW-0347">Helicase</keyword>
<dbReference type="Pfam" id="PF13361">
    <property type="entry name" value="UvrD_C"/>
    <property type="match status" value="1"/>
</dbReference>
<name>J9FX68_9ZZZZ</name>
<dbReference type="CDD" id="cd17932">
    <property type="entry name" value="DEXQc_UvrD"/>
    <property type="match status" value="1"/>
</dbReference>
<evidence type="ECO:0000256" key="10">
    <source>
        <dbReference type="ARBA" id="ARBA00048988"/>
    </source>
</evidence>
<evidence type="ECO:0000256" key="1">
    <source>
        <dbReference type="ARBA" id="ARBA00009922"/>
    </source>
</evidence>
<comment type="catalytic activity">
    <reaction evidence="10">
        <text>ATP + H2O = ADP + phosphate + H(+)</text>
        <dbReference type="Rhea" id="RHEA:13065"/>
        <dbReference type="ChEBI" id="CHEBI:15377"/>
        <dbReference type="ChEBI" id="CHEBI:15378"/>
        <dbReference type="ChEBI" id="CHEBI:30616"/>
        <dbReference type="ChEBI" id="CHEBI:43474"/>
        <dbReference type="ChEBI" id="CHEBI:456216"/>
        <dbReference type="EC" id="5.6.2.4"/>
    </reaction>
</comment>
<dbReference type="AlphaFoldDB" id="J9FX68"/>
<dbReference type="GO" id="GO:0043138">
    <property type="term" value="F:3'-5' DNA helicase activity"/>
    <property type="evidence" value="ECO:0007669"/>
    <property type="project" value="UniProtKB-EC"/>
</dbReference>
<evidence type="ECO:0000256" key="2">
    <source>
        <dbReference type="ARBA" id="ARBA00022741"/>
    </source>
</evidence>
<evidence type="ECO:0000256" key="3">
    <source>
        <dbReference type="ARBA" id="ARBA00022801"/>
    </source>
</evidence>
<feature type="compositionally biased region" description="Polar residues" evidence="11">
    <location>
        <begin position="690"/>
        <end position="709"/>
    </location>
</feature>
<dbReference type="GO" id="GO:0033202">
    <property type="term" value="C:DNA helicase complex"/>
    <property type="evidence" value="ECO:0007669"/>
    <property type="project" value="TreeGrafter"/>
</dbReference>
<evidence type="ECO:0000256" key="6">
    <source>
        <dbReference type="ARBA" id="ARBA00023125"/>
    </source>
</evidence>
<keyword evidence="3" id="KW-0378">Hydrolase</keyword>
<dbReference type="GO" id="GO:0000725">
    <property type="term" value="P:recombinational repair"/>
    <property type="evidence" value="ECO:0007669"/>
    <property type="project" value="TreeGrafter"/>
</dbReference>
<dbReference type="GO" id="GO:0003677">
    <property type="term" value="F:DNA binding"/>
    <property type="evidence" value="ECO:0007669"/>
    <property type="project" value="UniProtKB-KW"/>
</dbReference>
<keyword evidence="5" id="KW-0067">ATP-binding</keyword>
<evidence type="ECO:0000256" key="11">
    <source>
        <dbReference type="SAM" id="MobiDB-lite"/>
    </source>
</evidence>
<dbReference type="GO" id="GO:0005524">
    <property type="term" value="F:ATP binding"/>
    <property type="evidence" value="ECO:0007669"/>
    <property type="project" value="UniProtKB-KW"/>
</dbReference>
<dbReference type="Gene3D" id="1.10.486.10">
    <property type="entry name" value="PCRA, domain 4"/>
    <property type="match status" value="1"/>
</dbReference>
<comment type="caution">
    <text evidence="14">The sequence shown here is derived from an EMBL/GenBank/DDBJ whole genome shotgun (WGS) entry which is preliminary data.</text>
</comment>
<dbReference type="EC" id="5.6.2.4" evidence="9"/>
<evidence type="ECO:0000259" key="12">
    <source>
        <dbReference type="PROSITE" id="PS51198"/>
    </source>
</evidence>
<dbReference type="InterPro" id="IPR027417">
    <property type="entry name" value="P-loop_NTPase"/>
</dbReference>
<dbReference type="InterPro" id="IPR000212">
    <property type="entry name" value="DNA_helicase_UvrD/REP"/>
</dbReference>
<keyword evidence="7" id="KW-0413">Isomerase</keyword>
<evidence type="ECO:0000259" key="13">
    <source>
        <dbReference type="PROSITE" id="PS51217"/>
    </source>
</evidence>
<dbReference type="InterPro" id="IPR014017">
    <property type="entry name" value="DNA_helicase_UvrD-like_C"/>
</dbReference>
<gene>
    <name evidence="14" type="ORF">EVA_12773</name>
</gene>
<dbReference type="GO" id="GO:0005829">
    <property type="term" value="C:cytosol"/>
    <property type="evidence" value="ECO:0007669"/>
    <property type="project" value="TreeGrafter"/>
</dbReference>
<feature type="domain" description="UvrD-like helicase ATP-binding" evidence="12">
    <location>
        <begin position="1"/>
        <end position="275"/>
    </location>
</feature>
<keyword evidence="2" id="KW-0547">Nucleotide-binding</keyword>
<evidence type="ECO:0000256" key="5">
    <source>
        <dbReference type="ARBA" id="ARBA00022840"/>
    </source>
</evidence>
<keyword evidence="6" id="KW-0238">DNA-binding</keyword>
<dbReference type="Pfam" id="PF00580">
    <property type="entry name" value="UvrD-helicase"/>
    <property type="match status" value="1"/>
</dbReference>
<dbReference type="Pfam" id="PF21196">
    <property type="entry name" value="PcrA_UvrD_tudor"/>
    <property type="match status" value="1"/>
</dbReference>
<accession>J9FX68</accession>
<evidence type="ECO:0000313" key="14">
    <source>
        <dbReference type="EMBL" id="EJW99123.1"/>
    </source>
</evidence>
<dbReference type="CDD" id="cd18807">
    <property type="entry name" value="SF1_C_UvrD"/>
    <property type="match status" value="1"/>
</dbReference>
<dbReference type="Gene3D" id="1.10.10.160">
    <property type="match status" value="1"/>
</dbReference>
<proteinExistence type="inferred from homology"/>
<comment type="catalytic activity">
    <reaction evidence="8">
        <text>Couples ATP hydrolysis with the unwinding of duplex DNA by translocating in the 3'-5' direction.</text>
        <dbReference type="EC" id="5.6.2.4"/>
    </reaction>
</comment>
<evidence type="ECO:0000256" key="9">
    <source>
        <dbReference type="ARBA" id="ARBA00034808"/>
    </source>
</evidence>
<evidence type="ECO:0000256" key="8">
    <source>
        <dbReference type="ARBA" id="ARBA00034617"/>
    </source>
</evidence>
<dbReference type="EMBL" id="AMCI01003962">
    <property type="protein sequence ID" value="EJW99123.1"/>
    <property type="molecule type" value="Genomic_DNA"/>
</dbReference>
<dbReference type="InterPro" id="IPR014016">
    <property type="entry name" value="UvrD-like_ATP-bd"/>
</dbReference>
<dbReference type="GO" id="GO:0016787">
    <property type="term" value="F:hydrolase activity"/>
    <property type="evidence" value="ECO:0007669"/>
    <property type="project" value="UniProtKB-KW"/>
</dbReference>
<dbReference type="Gene3D" id="3.40.50.300">
    <property type="entry name" value="P-loop containing nucleotide triphosphate hydrolases"/>
    <property type="match status" value="2"/>
</dbReference>
<comment type="similarity">
    <text evidence="1">Belongs to the helicase family. UvrD subfamily.</text>
</comment>
<organism evidence="14">
    <name type="scientific">gut metagenome</name>
    <dbReference type="NCBI Taxonomy" id="749906"/>
    <lineage>
        <taxon>unclassified sequences</taxon>
        <taxon>metagenomes</taxon>
        <taxon>organismal metagenomes</taxon>
    </lineage>
</organism>
<reference evidence="14" key="1">
    <citation type="journal article" date="2012" name="PLoS ONE">
        <title>Gene sets for utilization of primary and secondary nutrition supplies in the distal gut of endangered iberian lynx.</title>
        <authorList>
            <person name="Alcaide M."/>
            <person name="Messina E."/>
            <person name="Richter M."/>
            <person name="Bargiela R."/>
            <person name="Peplies J."/>
            <person name="Huws S.A."/>
            <person name="Newbold C.J."/>
            <person name="Golyshin P.N."/>
            <person name="Simon M.A."/>
            <person name="Lopez G."/>
            <person name="Yakimov M.M."/>
            <person name="Ferrer M."/>
        </authorList>
    </citation>
    <scope>NUCLEOTIDE SEQUENCE</scope>
</reference>
<feature type="region of interest" description="Disordered" evidence="11">
    <location>
        <begin position="683"/>
        <end position="749"/>
    </location>
</feature>
<evidence type="ECO:0000256" key="7">
    <source>
        <dbReference type="ARBA" id="ARBA00023235"/>
    </source>
</evidence>
<dbReference type="PROSITE" id="PS51217">
    <property type="entry name" value="UVRD_HELICASE_CTER"/>
    <property type="match status" value="1"/>
</dbReference>
<dbReference type="SUPFAM" id="SSF52540">
    <property type="entry name" value="P-loop containing nucleoside triphosphate hydrolases"/>
    <property type="match status" value="1"/>
</dbReference>
<feature type="compositionally biased region" description="Low complexity" evidence="11">
    <location>
        <begin position="733"/>
        <end position="749"/>
    </location>
</feature>
<protein>
    <recommendedName>
        <fullName evidence="9">DNA 3'-5' helicase</fullName>
        <ecNumber evidence="9">5.6.2.4</ecNumber>
    </recommendedName>
</protein>
<dbReference type="PROSITE" id="PS51198">
    <property type="entry name" value="UVRD_HELICASE_ATP_BIND"/>
    <property type="match status" value="1"/>
</dbReference>
<sequence>MLYNEGPSLVIAGAGSGKTRVLTYKIAYLLEQGYLPSSILALTFTNKAAREMKERIARQVGPEARRLWMGTFHSIFSRILRKESAVLGFTPNFTIYDSSDSKNLLKTIIKEKGFDEKTYKPGSVQSHISNAKNHLVLPLAYASNPQLLQADASMKMPKIYEIYQEYWNRCRQSDAMDFDDLLVYTFILFHNFPEVCRRYAEQFRYVLVDEYQDTNFAQHSIVQQLTSVYQQVCVVGDDAQSIYSFRGANIENILKFTKIYPNARLFKLEQNYRSTQNIVRAANSLIEKNSEQIRKEVFSEKAEGDRIQVFSAYSDIEEGEIVANQLQRLHLREHEDFRDFAILYRTNAQSRIFEEALRKRSVPYRIYGGLSFYQRKEIKDLIAYFRLAVNSHDEEAFKRVLNYPARGIGDTTLKKLQAAAVERRVSLWTVLEEPLTYGVSINKGTHAKLQGFRALIETFRAAALEKDAYELGAQVVRESGIMADLCQNNDPENLSRRENVDELVTGLHDFVATRQEEGNEHIYLTDFLSEVSLLTDQDNERDDEEAKVTLMTIHSAKGLEFRNVFIVGMEEELFPAAQSVQNYKALEEERRLFYVALTRAEERCYLSYAKSRFKYGKTEFSAPSRFLKDINPRYLDLPAEDRLQRQVDEGASRFRRQQEGGSLFGHSGTDGYGSAGFGNSSWEGHVGGNRSATRSGASAPSATFPSSGASRPEGHRKAQLFGSSAPRHLTRVSSTAGTSSGNASAASSASASSAQVGGVSLCVGHQIEHERFGRGEVIRLEGTGDNCKATVRFQHAGEKQLLLKFARFKVVG</sequence>